<sequence>MLNILPQTTQDQEKIFLIDENLALCESGKILYYDDLGQLQDTDYECILDEINEHTSLEDIFNNIINLKDFVVNGYYLLNLIDFKIDNIDFSIQDDIVSFRDYKINLDSLEIQGKMIELDKDLSLVEELQNISAYDLDYVKAIVCAIYRKNITGFIEKEKLLKSFSS</sequence>
<gene>
    <name evidence="1" type="ORF">FPD46_00515</name>
</gene>
<evidence type="ECO:0000313" key="1">
    <source>
        <dbReference type="EMBL" id="TXE84751.1"/>
    </source>
</evidence>
<proteinExistence type="predicted"/>
<dbReference type="AlphaFoldDB" id="A0A5C7DRH7"/>
<accession>A0A5C7DRH7</accession>
<reference evidence="1 2" key="1">
    <citation type="submission" date="2019-07" db="EMBL/GenBank/DDBJ databases">
        <title>Rapid identification of Enteric Bacteria from Whole Genome Sequences (WGS) using Average Nucleotide Identity (ANI).</title>
        <authorList>
            <person name="Lane C."/>
        </authorList>
    </citation>
    <scope>NUCLEOTIDE SEQUENCE [LARGE SCALE GENOMIC DNA]</scope>
    <source>
        <strain evidence="1 2">2016D-0250</strain>
    </source>
</reference>
<protein>
    <submittedName>
        <fullName evidence="1">Uncharacterized protein</fullName>
    </submittedName>
</protein>
<evidence type="ECO:0000313" key="2">
    <source>
        <dbReference type="Proteomes" id="UP000321310"/>
    </source>
</evidence>
<dbReference type="EMBL" id="VOWB01000008">
    <property type="protein sequence ID" value="TXE84751.1"/>
    <property type="molecule type" value="Genomic_DNA"/>
</dbReference>
<name>A0A5C7DRH7_9BACT</name>
<dbReference type="RefSeq" id="WP_147574754.1">
    <property type="nucleotide sequence ID" value="NZ_VOWB01000008.1"/>
</dbReference>
<comment type="caution">
    <text evidence="1">The sequence shown here is derived from an EMBL/GenBank/DDBJ whole genome shotgun (WGS) entry which is preliminary data.</text>
</comment>
<dbReference type="Proteomes" id="UP000321310">
    <property type="component" value="Unassembled WGS sequence"/>
</dbReference>
<organism evidence="1 2">
    <name type="scientific">Campylobacter peloridis</name>
    <dbReference type="NCBI Taxonomy" id="488546"/>
    <lineage>
        <taxon>Bacteria</taxon>
        <taxon>Pseudomonadati</taxon>
        <taxon>Campylobacterota</taxon>
        <taxon>Epsilonproteobacteria</taxon>
        <taxon>Campylobacterales</taxon>
        <taxon>Campylobacteraceae</taxon>
        <taxon>Campylobacter</taxon>
    </lineage>
</organism>